<evidence type="ECO:0000256" key="2">
    <source>
        <dbReference type="ARBA" id="ARBA00023180"/>
    </source>
</evidence>
<evidence type="ECO:0000313" key="3">
    <source>
        <dbReference type="EMBL" id="GAA3534649.1"/>
    </source>
</evidence>
<dbReference type="InterPro" id="IPR011050">
    <property type="entry name" value="Pectin_lyase_fold/virulence"/>
</dbReference>
<sequence length="780" mass="82829">MAEALGFDPQQSEFSRRTFVRSAALTTPAVAWAGIPGEAAAATPAPAPTTPGPKATTAAAKKVPAFPGAEGAGMYTTGGRGGAVYEVTTLDDSGPGSLREAAAKSDGTIVFRVSGNIRIKGGLDITGSNLTIAGQTAPGHGITVIGNETQIKGDNIILRHLRFRGGDELGTGIDTFGARGVRDVIIDHCSFSWGVDECFSVYGNTNVTVQWCLISEGLTNSVHDKGRHGMGGLWGGDTITYHHNLLVHQNARNPRFSFTEGMDMLVDHRNNVIYNHGITSCYGGEWSNGVNMVGNYYKPGPNTLPPIAREILAPGRFGQWHVSGNEVEGHPDVTADNTRGITFPIGGITLLPRPVEFANGITEQTPAQAYATVLDQAGAILPRRDAVDARLINEVRTGTGRHINSQTDVGGFLPLPTEVPAPADSDHDGMPDDWESAQGLDPQNADDAKTVDGSGYTNLERYLNSVQRAGSRNPEIALTAPKIDQVFAAAKDKQDITLTADAKALDGASIAKVEFFHGDTKIGEATAAPYQATWTGATDGSYYVTARATDSTGTATTSSLVPIHVTRTRTHNPWKVQDIGEVPIPGSTALKDGVITLKGSGKIAGWKDSFHFAYQAVGFSKRGEVIEITARVDKVSRAHVEAVAGIMVRQDLAPNSPFMLAGIGYAANGDVGGGMRAKAIRVAQNGTAASVGVYPALSDDPLDEKPFWLRLVCRSLPTGGDNEFEAFLSDNSLNWTRIGYERISMRTSRFYIGLAVDGNQEANGVHPYTTATFSLVKVNR</sequence>
<dbReference type="Proteomes" id="UP001500630">
    <property type="component" value="Unassembled WGS sequence"/>
</dbReference>
<name>A0ABP6VIW2_9ACTN</name>
<dbReference type="Gene3D" id="2.60.40.10">
    <property type="entry name" value="Immunoglobulins"/>
    <property type="match status" value="1"/>
</dbReference>
<keyword evidence="1" id="KW-0479">Metal-binding</keyword>
<organism evidence="3 4">
    <name type="scientific">Nonomuraea rosea</name>
    <dbReference type="NCBI Taxonomy" id="638574"/>
    <lineage>
        <taxon>Bacteria</taxon>
        <taxon>Bacillati</taxon>
        <taxon>Actinomycetota</taxon>
        <taxon>Actinomycetes</taxon>
        <taxon>Streptosporangiales</taxon>
        <taxon>Streptosporangiaceae</taxon>
        <taxon>Nonomuraea</taxon>
    </lineage>
</organism>
<dbReference type="InterPro" id="IPR012334">
    <property type="entry name" value="Pectin_lyas_fold"/>
</dbReference>
<dbReference type="InterPro" id="IPR052063">
    <property type="entry name" value="Polysaccharide_Lyase_1"/>
</dbReference>
<dbReference type="Gene3D" id="2.160.20.10">
    <property type="entry name" value="Single-stranded right-handed beta-helix, Pectin lyase-like"/>
    <property type="match status" value="1"/>
</dbReference>
<dbReference type="SUPFAM" id="SSF51126">
    <property type="entry name" value="Pectin lyase-like"/>
    <property type="match status" value="1"/>
</dbReference>
<dbReference type="PANTHER" id="PTHR42970">
    <property type="entry name" value="PECTATE LYASE C-RELATED"/>
    <property type="match status" value="1"/>
</dbReference>
<dbReference type="Pfam" id="PF17957">
    <property type="entry name" value="Big_7"/>
    <property type="match status" value="1"/>
</dbReference>
<protein>
    <recommendedName>
        <fullName evidence="5">Pectate lyase</fullName>
    </recommendedName>
</protein>
<accession>A0ABP6VIW2</accession>
<comment type="caution">
    <text evidence="3">The sequence shown here is derived from an EMBL/GenBank/DDBJ whole genome shotgun (WGS) entry which is preliminary data.</text>
</comment>
<keyword evidence="4" id="KW-1185">Reference proteome</keyword>
<evidence type="ECO:0000256" key="1">
    <source>
        <dbReference type="ARBA" id="ARBA00022723"/>
    </source>
</evidence>
<keyword evidence="2" id="KW-0325">Glycoprotein</keyword>
<proteinExistence type="predicted"/>
<dbReference type="EMBL" id="BAABDQ010000002">
    <property type="protein sequence ID" value="GAA3534649.1"/>
    <property type="molecule type" value="Genomic_DNA"/>
</dbReference>
<evidence type="ECO:0000313" key="4">
    <source>
        <dbReference type="Proteomes" id="UP001500630"/>
    </source>
</evidence>
<reference evidence="4" key="1">
    <citation type="journal article" date="2019" name="Int. J. Syst. Evol. Microbiol.">
        <title>The Global Catalogue of Microorganisms (GCM) 10K type strain sequencing project: providing services to taxonomists for standard genome sequencing and annotation.</title>
        <authorList>
            <consortium name="The Broad Institute Genomics Platform"/>
            <consortium name="The Broad Institute Genome Sequencing Center for Infectious Disease"/>
            <person name="Wu L."/>
            <person name="Ma J."/>
        </authorList>
    </citation>
    <scope>NUCLEOTIDE SEQUENCE [LARGE SCALE GENOMIC DNA]</scope>
    <source>
        <strain evidence="4">JCM 17326</strain>
    </source>
</reference>
<evidence type="ECO:0008006" key="5">
    <source>
        <dbReference type="Google" id="ProtNLM"/>
    </source>
</evidence>
<gene>
    <name evidence="3" type="ORF">GCM10022419_012630</name>
</gene>
<dbReference type="InterPro" id="IPR006311">
    <property type="entry name" value="TAT_signal"/>
</dbReference>
<dbReference type="PROSITE" id="PS51318">
    <property type="entry name" value="TAT"/>
    <property type="match status" value="1"/>
</dbReference>
<dbReference type="InterPro" id="IPR013783">
    <property type="entry name" value="Ig-like_fold"/>
</dbReference>
<dbReference type="PANTHER" id="PTHR42970:SF1">
    <property type="entry name" value="PECTATE LYASE C-RELATED"/>
    <property type="match status" value="1"/>
</dbReference>